<dbReference type="GO" id="GO:0051603">
    <property type="term" value="P:proteolysis involved in protein catabolic process"/>
    <property type="evidence" value="ECO:0007669"/>
    <property type="project" value="TreeGrafter"/>
</dbReference>
<accession>A0A6S7CVL0</accession>
<dbReference type="AlphaFoldDB" id="A0A6S7CVL0"/>
<evidence type="ECO:0000259" key="7">
    <source>
        <dbReference type="Pfam" id="PF01435"/>
    </source>
</evidence>
<proteinExistence type="inferred from homology"/>
<reference evidence="9 10" key="1">
    <citation type="submission" date="2020-04" db="EMBL/GenBank/DDBJ databases">
        <authorList>
            <person name="De Canck E."/>
        </authorList>
    </citation>
    <scope>NUCLEOTIDE SEQUENCE [LARGE SCALE GENOMIC DNA]</scope>
    <source>
        <strain evidence="9 10">LMG 26788</strain>
    </source>
</reference>
<keyword evidence="5 6" id="KW-0482">Metalloprotease</keyword>
<dbReference type="CDD" id="cd07332">
    <property type="entry name" value="M48C_Oma1_like"/>
    <property type="match status" value="1"/>
</dbReference>
<evidence type="ECO:0000256" key="2">
    <source>
        <dbReference type="ARBA" id="ARBA00022723"/>
    </source>
</evidence>
<evidence type="ECO:0000256" key="4">
    <source>
        <dbReference type="ARBA" id="ARBA00022833"/>
    </source>
</evidence>
<dbReference type="Pfam" id="PF23368">
    <property type="entry name" value="DUF7092"/>
    <property type="match status" value="1"/>
</dbReference>
<evidence type="ECO:0000256" key="1">
    <source>
        <dbReference type="ARBA" id="ARBA00022670"/>
    </source>
</evidence>
<protein>
    <submittedName>
        <fullName evidence="9">Beta-barrel assembly-enhancing protease</fullName>
        <ecNumber evidence="9">3.4.-.-</ecNumber>
    </submittedName>
</protein>
<sequence>MPGAVDAAAGHAIHGRLFEARASASRPATLHWREDGSLILRHGQAQQALPAGSVRWSSRIGTAVRRATLPGDGIFETADNDQVDRLECLHGRRTHLLHRLERLNLPGLALAALVTLAFLVSLRWTIPWLGDAIARTVPPAVEGRLGAHVLQTLDQTVLRPSQLSPNRQRAIQAVFDELTTYADVGPQRPRLLFRQAGPLVGANAMALPGGSVIVTDELARLAETPETLAGVLAHEIGHIQHRHGIRRLGRLAGLSTVALLFSGDTTSLLHEASLLGTGLLDLSYSRAFEHEADATAVSLLRQSGRDPALLAALLQRLSAQSAAAGALPNWLSSHPATDARTRFILEAR</sequence>
<dbReference type="GO" id="GO:0046872">
    <property type="term" value="F:metal ion binding"/>
    <property type="evidence" value="ECO:0007669"/>
    <property type="project" value="UniProtKB-KW"/>
</dbReference>
<keyword evidence="3 6" id="KW-0378">Hydrolase</keyword>
<evidence type="ECO:0000313" key="10">
    <source>
        <dbReference type="Proteomes" id="UP000494203"/>
    </source>
</evidence>
<keyword evidence="4 6" id="KW-0862">Zinc</keyword>
<dbReference type="Pfam" id="PF01435">
    <property type="entry name" value="Peptidase_M48"/>
    <property type="match status" value="1"/>
</dbReference>
<evidence type="ECO:0000259" key="8">
    <source>
        <dbReference type="Pfam" id="PF23368"/>
    </source>
</evidence>
<keyword evidence="1 6" id="KW-0645">Protease</keyword>
<gene>
    <name evidence="9" type="primary">bepA_4</name>
    <name evidence="9" type="ORF">LMG26788_02513</name>
</gene>
<dbReference type="InterPro" id="IPR051156">
    <property type="entry name" value="Mito/Outer_Membr_Metalloprot"/>
</dbReference>
<evidence type="ECO:0000313" key="9">
    <source>
        <dbReference type="EMBL" id="CAB3865887.1"/>
    </source>
</evidence>
<keyword evidence="10" id="KW-1185">Reference proteome</keyword>
<comment type="similarity">
    <text evidence="6">Belongs to the peptidase M48 family.</text>
</comment>
<dbReference type="Proteomes" id="UP000494203">
    <property type="component" value="Unassembled WGS sequence"/>
</dbReference>
<dbReference type="GO" id="GO:0004222">
    <property type="term" value="F:metalloendopeptidase activity"/>
    <property type="evidence" value="ECO:0007669"/>
    <property type="project" value="InterPro"/>
</dbReference>
<dbReference type="EC" id="3.4.-.-" evidence="9"/>
<dbReference type="InterPro" id="IPR055518">
    <property type="entry name" value="DUF7092"/>
</dbReference>
<dbReference type="PANTHER" id="PTHR22726">
    <property type="entry name" value="METALLOENDOPEPTIDASE OMA1"/>
    <property type="match status" value="1"/>
</dbReference>
<dbReference type="EMBL" id="CADIKZ010000006">
    <property type="protein sequence ID" value="CAB3865887.1"/>
    <property type="molecule type" value="Genomic_DNA"/>
</dbReference>
<dbReference type="Gene3D" id="3.30.2010.10">
    <property type="entry name" value="Metalloproteases ('zincins'), catalytic domain"/>
    <property type="match status" value="1"/>
</dbReference>
<organism evidence="9 10">
    <name type="scientific">Achromobacter pulmonis</name>
    <dbReference type="NCBI Taxonomy" id="1389932"/>
    <lineage>
        <taxon>Bacteria</taxon>
        <taxon>Pseudomonadati</taxon>
        <taxon>Pseudomonadota</taxon>
        <taxon>Betaproteobacteria</taxon>
        <taxon>Burkholderiales</taxon>
        <taxon>Alcaligenaceae</taxon>
        <taxon>Achromobacter</taxon>
    </lineage>
</organism>
<dbReference type="PANTHER" id="PTHR22726:SF1">
    <property type="entry name" value="METALLOENDOPEPTIDASE OMA1, MITOCHONDRIAL"/>
    <property type="match status" value="1"/>
</dbReference>
<dbReference type="InterPro" id="IPR001915">
    <property type="entry name" value="Peptidase_M48"/>
</dbReference>
<evidence type="ECO:0000256" key="5">
    <source>
        <dbReference type="ARBA" id="ARBA00023049"/>
    </source>
</evidence>
<feature type="domain" description="DUF7092" evidence="8">
    <location>
        <begin position="13"/>
        <end position="86"/>
    </location>
</feature>
<feature type="domain" description="Peptidase M48" evidence="7">
    <location>
        <begin position="165"/>
        <end position="346"/>
    </location>
</feature>
<dbReference type="GO" id="GO:0016020">
    <property type="term" value="C:membrane"/>
    <property type="evidence" value="ECO:0007669"/>
    <property type="project" value="TreeGrafter"/>
</dbReference>
<name>A0A6S7CVL0_9BURK</name>
<evidence type="ECO:0000256" key="6">
    <source>
        <dbReference type="RuleBase" id="RU003983"/>
    </source>
</evidence>
<keyword evidence="2" id="KW-0479">Metal-binding</keyword>
<evidence type="ECO:0000256" key="3">
    <source>
        <dbReference type="ARBA" id="ARBA00022801"/>
    </source>
</evidence>
<dbReference type="RefSeq" id="WP_175140908.1">
    <property type="nucleotide sequence ID" value="NZ_CADIKZ010000006.1"/>
</dbReference>
<comment type="cofactor">
    <cofactor evidence="6">
        <name>Zn(2+)</name>
        <dbReference type="ChEBI" id="CHEBI:29105"/>
    </cofactor>
    <text evidence="6">Binds 1 zinc ion per subunit.</text>
</comment>